<gene>
    <name evidence="1" type="ORF">SAMN04489716_0948</name>
</gene>
<dbReference type="STRING" id="113562.SAMN04489716_0948"/>
<dbReference type="EMBL" id="LT629758">
    <property type="protein sequence ID" value="SDS51261.1"/>
    <property type="molecule type" value="Genomic_DNA"/>
</dbReference>
<sequence length="527" mass="57917">MDYHDLLLRGVHAEAAGLPDVVPWLPHRETMRAVKTLVLASLPSDPWLDHLESLQGPTGLFDGDNLVSPPDSAFTLNDVCLVIEILDNASPVALRLKQIAERSVEAMLTGGVHTPNHRWELASALAGLHHVTGDKRLLDRIDEWLAEGVDIDADGFYSERSAIYASVVTNPSLITLARLLNRPELLDPVRANLRTLTSLVDDDGEVVTVHSRRQDQRETFHVHSYVSQLRRFAVTDNDPEFARLASLGVTGELEYTRHLAEALVDPVLFDPLPVATERAGGRTVWPTVNLVRQHTGTTTTTVFAGSDTRATGRIASGLSNSATVIQVRNRTARLRALRVAPQFFGLGAFRPPSLEVTGDRLVLSEDRVSGYYQPLPQASRRPDGLYPLTDESRFFARMDFPARPFSALTLTTELQVTLLDDGADVELRITGPRTRVAVELVFGDGTLTGVDAHPTIAGTGWLRGETVRLDQDQDRLGVRVTGHDDTLPPSFDDGEAYSYVHGHDTVPGQRVLLGAWSDSTVRLEIRS</sequence>
<proteinExistence type="predicted"/>
<dbReference type="Proteomes" id="UP000198688">
    <property type="component" value="Chromosome I"/>
</dbReference>
<evidence type="ECO:0000313" key="1">
    <source>
        <dbReference type="EMBL" id="SDS51261.1"/>
    </source>
</evidence>
<reference evidence="1 2" key="1">
    <citation type="submission" date="2016-10" db="EMBL/GenBank/DDBJ databases">
        <authorList>
            <person name="de Groot N.N."/>
        </authorList>
    </citation>
    <scope>NUCLEOTIDE SEQUENCE [LARGE SCALE GENOMIC DNA]</scope>
    <source>
        <strain evidence="1 2">DSM 43941</strain>
    </source>
</reference>
<dbReference type="RefSeq" id="WP_092541928.1">
    <property type="nucleotide sequence ID" value="NZ_BOMJ01000009.1"/>
</dbReference>
<name>A0A1H1STL2_9ACTN</name>
<evidence type="ECO:0008006" key="3">
    <source>
        <dbReference type="Google" id="ProtNLM"/>
    </source>
</evidence>
<protein>
    <recommendedName>
        <fullName evidence="3">Heparinase II/III-like protein</fullName>
    </recommendedName>
</protein>
<keyword evidence="2" id="KW-1185">Reference proteome</keyword>
<accession>A0A1H1STL2</accession>
<dbReference type="AlphaFoldDB" id="A0A1H1STL2"/>
<dbReference type="OrthoDB" id="1290722at2"/>
<organism evidence="1 2">
    <name type="scientific">Actinoplanes derwentensis</name>
    <dbReference type="NCBI Taxonomy" id="113562"/>
    <lineage>
        <taxon>Bacteria</taxon>
        <taxon>Bacillati</taxon>
        <taxon>Actinomycetota</taxon>
        <taxon>Actinomycetes</taxon>
        <taxon>Micromonosporales</taxon>
        <taxon>Micromonosporaceae</taxon>
        <taxon>Actinoplanes</taxon>
    </lineage>
</organism>
<evidence type="ECO:0000313" key="2">
    <source>
        <dbReference type="Proteomes" id="UP000198688"/>
    </source>
</evidence>